<comment type="caution">
    <text evidence="3">The sequence shown here is derived from an EMBL/GenBank/DDBJ whole genome shotgun (WGS) entry which is preliminary data.</text>
</comment>
<dbReference type="HOGENOM" id="CLU_529964_0_0_1"/>
<dbReference type="eggNOG" id="KOG0017">
    <property type="taxonomic scope" value="Eukaryota"/>
</dbReference>
<reference evidence="3 4" key="1">
    <citation type="journal article" date="2013" name="PLoS Genet.">
        <title>Plant-symbiotic fungi as chemical engineers: Multi-genome analysis of the Clavicipitaceae reveals dynamics of alkaloid loci.</title>
        <authorList>
            <person name="Schardl C.L."/>
            <person name="Young C.A."/>
            <person name="Hesse U."/>
            <person name="Amyotte S.G."/>
            <person name="Andreeva K."/>
            <person name="Calie P.J."/>
            <person name="Fleetwood D.J."/>
            <person name="Haws D.C."/>
            <person name="Moore N."/>
            <person name="Oeser B."/>
            <person name="Panaccione D.G."/>
            <person name="Schweri K.K."/>
            <person name="Voisey C.R."/>
            <person name="Farman M.L."/>
            <person name="Jaromczyk J.W."/>
            <person name="Roe B.A."/>
            <person name="O'Sullivan D.M."/>
            <person name="Scott B."/>
            <person name="Tudzynski P."/>
            <person name="An Z."/>
            <person name="Arnaoudova E.G."/>
            <person name="Bullock C.T."/>
            <person name="Charlton N.D."/>
            <person name="Chen L."/>
            <person name="Cox M."/>
            <person name="Dinkins R.D."/>
            <person name="Florea S."/>
            <person name="Glenn A.E."/>
            <person name="Gordon A."/>
            <person name="Gueldener U."/>
            <person name="Harris D.R."/>
            <person name="Hollin W."/>
            <person name="Jaromczyk J."/>
            <person name="Johnson R.D."/>
            <person name="Khan A.K."/>
            <person name="Leistner E."/>
            <person name="Leuchtmann A."/>
            <person name="Li C."/>
            <person name="Liu J."/>
            <person name="Liu J."/>
            <person name="Liu M."/>
            <person name="Mace W."/>
            <person name="Machado C."/>
            <person name="Nagabhyru P."/>
            <person name="Pan J."/>
            <person name="Schmid J."/>
            <person name="Sugawara K."/>
            <person name="Steiner U."/>
            <person name="Takach J.E."/>
            <person name="Tanaka E."/>
            <person name="Webb J.S."/>
            <person name="Wilson E.V."/>
            <person name="Wiseman J.L."/>
            <person name="Yoshida R."/>
            <person name="Zeng Z."/>
        </authorList>
    </citation>
    <scope>NUCLEOTIDE SEQUENCE [LARGE SCALE GENOMIC DNA]</scope>
    <source>
        <strain evidence="3 4">20.1</strain>
    </source>
</reference>
<protein>
    <recommendedName>
        <fullName evidence="2">Retrovirus-related Pol polyprotein from transposon TNT 1-94-like beta-barrel domain-containing protein</fullName>
    </recommendedName>
</protein>
<proteinExistence type="predicted"/>
<organism evidence="3 4">
    <name type="scientific">Claviceps purpurea (strain 20.1)</name>
    <name type="common">Ergot fungus</name>
    <name type="synonym">Sphacelia segetum</name>
    <dbReference type="NCBI Taxonomy" id="1111077"/>
    <lineage>
        <taxon>Eukaryota</taxon>
        <taxon>Fungi</taxon>
        <taxon>Dikarya</taxon>
        <taxon>Ascomycota</taxon>
        <taxon>Pezizomycotina</taxon>
        <taxon>Sordariomycetes</taxon>
        <taxon>Hypocreomycetidae</taxon>
        <taxon>Hypocreales</taxon>
        <taxon>Clavicipitaceae</taxon>
        <taxon>Claviceps</taxon>
    </lineage>
</organism>
<keyword evidence="4" id="KW-1185">Reference proteome</keyword>
<sequence>MHPGCPWSGLESPFGTALYCRPCCRTGTEYNSPKAVWNALKTFFNKTDEAVASQNQTAITQFEFNDGMTVDVAWKTLKEFRRKVVGADATLKPAYTDKLLFNTLALKLPALFTPTLNGIKVASRIGKEFLPEEQIAMLAEVEAEDKAKNPTPNDEEAHFSRARGGRRPQSEQRGTRRFARYGNDASEVEGFICLLCGQPDHPVSACPALKFAKRLFDKYMARHRAKTQTGTHPDSEQSKTDRAHMAWDDSDSFVSSDASLDGIIKESAAFTKEDIRVCSLTPSDWPLDSGATSHMSDHLSRFRNLVPTNRRVKVGGGVLDCKRMGEVKISCPDGSEGWLRDALLVPNLGVSLVSLSKLCEHGLEGSFNKTSMQLLRENKIIVSASRTSNGLYMVEHVQPDRKGYVDTGTTATEKGLSTAESDDVLMDDIAVETSGTPDNTTAQTVDEESENGNDGDVLKSDVQRYVKYHNKFSHLGLRFLRNLHLVTDLRKRIKIPRELPICEVCKISKMRNRV</sequence>
<evidence type="ECO:0000313" key="3">
    <source>
        <dbReference type="EMBL" id="CCE31588.1"/>
    </source>
</evidence>
<dbReference type="OrthoDB" id="413361at2759"/>
<feature type="compositionally biased region" description="Basic and acidic residues" evidence="1">
    <location>
        <begin position="233"/>
        <end position="243"/>
    </location>
</feature>
<dbReference type="EMBL" id="CAGA01000032">
    <property type="protein sequence ID" value="CCE31588.1"/>
    <property type="molecule type" value="Genomic_DNA"/>
</dbReference>
<gene>
    <name evidence="3" type="ORF">CPUR_05441</name>
</gene>
<evidence type="ECO:0000256" key="1">
    <source>
        <dbReference type="SAM" id="MobiDB-lite"/>
    </source>
</evidence>
<accession>M1WCG0</accession>
<feature type="compositionally biased region" description="Polar residues" evidence="1">
    <location>
        <begin position="434"/>
        <end position="444"/>
    </location>
</feature>
<feature type="region of interest" description="Disordered" evidence="1">
    <location>
        <begin position="224"/>
        <end position="243"/>
    </location>
</feature>
<dbReference type="AlphaFoldDB" id="M1WCG0"/>
<dbReference type="InterPro" id="IPR054722">
    <property type="entry name" value="PolX-like_BBD"/>
</dbReference>
<name>M1WCG0_CLAP2</name>
<feature type="region of interest" description="Disordered" evidence="1">
    <location>
        <begin position="434"/>
        <end position="457"/>
    </location>
</feature>
<feature type="domain" description="Retrovirus-related Pol polyprotein from transposon TNT 1-94-like beta-barrel" evidence="2">
    <location>
        <begin position="285"/>
        <end position="362"/>
    </location>
</feature>
<evidence type="ECO:0000313" key="4">
    <source>
        <dbReference type="Proteomes" id="UP000016801"/>
    </source>
</evidence>
<dbReference type="VEuPathDB" id="FungiDB:CPUR_05441"/>
<dbReference type="Proteomes" id="UP000016801">
    <property type="component" value="Unassembled WGS sequence"/>
</dbReference>
<dbReference type="Pfam" id="PF22936">
    <property type="entry name" value="Pol_BBD"/>
    <property type="match status" value="1"/>
</dbReference>
<evidence type="ECO:0000259" key="2">
    <source>
        <dbReference type="Pfam" id="PF22936"/>
    </source>
</evidence>
<feature type="region of interest" description="Disordered" evidence="1">
    <location>
        <begin position="144"/>
        <end position="177"/>
    </location>
</feature>